<gene>
    <name evidence="4" type="ORF">SRB5_56100</name>
</gene>
<dbReference type="RefSeq" id="WP_323378615.1">
    <property type="nucleotide sequence ID" value="NZ_WEGJ01000033.1"/>
</dbReference>
<dbReference type="SUPFAM" id="SSF47336">
    <property type="entry name" value="ACP-like"/>
    <property type="match status" value="1"/>
</dbReference>
<dbReference type="Gene3D" id="1.10.1200.10">
    <property type="entry name" value="ACP-like"/>
    <property type="match status" value="1"/>
</dbReference>
<protein>
    <recommendedName>
        <fullName evidence="3">Carrier domain-containing protein</fullName>
    </recommendedName>
</protein>
<organism evidence="4 5">
    <name type="scientific">Streptomyces smaragdinus</name>
    <dbReference type="NCBI Taxonomy" id="2585196"/>
    <lineage>
        <taxon>Bacteria</taxon>
        <taxon>Bacillati</taxon>
        <taxon>Actinomycetota</taxon>
        <taxon>Actinomycetes</taxon>
        <taxon>Kitasatosporales</taxon>
        <taxon>Streptomycetaceae</taxon>
        <taxon>Streptomyces</taxon>
    </lineage>
</organism>
<keyword evidence="1" id="KW-0596">Phosphopantetheine</keyword>
<evidence type="ECO:0000256" key="1">
    <source>
        <dbReference type="ARBA" id="ARBA00022450"/>
    </source>
</evidence>
<dbReference type="InterPro" id="IPR006162">
    <property type="entry name" value="Ppantetheine_attach_site"/>
</dbReference>
<reference evidence="4 5" key="1">
    <citation type="submission" date="2019-10" db="EMBL/GenBank/DDBJ databases">
        <title>Streptomyces smaragdinus sp. nov. and Streptomyces fabii sp. nov., isolated from the gut of fungus growing-termite Macrotermes natalensis.</title>
        <authorList>
            <person name="Schwitalla J."/>
            <person name="Benndorf R."/>
            <person name="Martin K."/>
            <person name="De Beer W."/>
            <person name="Kaster A.-K."/>
            <person name="Vollmers J."/>
            <person name="Poulsen M."/>
            <person name="Beemelmanns C."/>
        </authorList>
    </citation>
    <scope>NUCLEOTIDE SEQUENCE [LARGE SCALE GENOMIC DNA]</scope>
    <source>
        <strain evidence="4 5">RB5</strain>
    </source>
</reference>
<dbReference type="InterPro" id="IPR009081">
    <property type="entry name" value="PP-bd_ACP"/>
</dbReference>
<keyword evidence="5" id="KW-1185">Reference proteome</keyword>
<comment type="caution">
    <text evidence="4">The sequence shown here is derived from an EMBL/GenBank/DDBJ whole genome shotgun (WGS) entry which is preliminary data.</text>
</comment>
<evidence type="ECO:0000313" key="4">
    <source>
        <dbReference type="EMBL" id="MQY15428.1"/>
    </source>
</evidence>
<dbReference type="Pfam" id="PF00550">
    <property type="entry name" value="PP-binding"/>
    <property type="match status" value="1"/>
</dbReference>
<dbReference type="Proteomes" id="UP000466345">
    <property type="component" value="Unassembled WGS sequence"/>
</dbReference>
<name>A0A7K0CPM2_9ACTN</name>
<evidence type="ECO:0000259" key="3">
    <source>
        <dbReference type="Pfam" id="PF00550"/>
    </source>
</evidence>
<accession>A0A7K0CPM2</accession>
<keyword evidence="2" id="KW-0597">Phosphoprotein</keyword>
<dbReference type="PROSITE" id="PS00012">
    <property type="entry name" value="PHOSPHOPANTETHEINE"/>
    <property type="match status" value="1"/>
</dbReference>
<feature type="domain" description="Carrier" evidence="3">
    <location>
        <begin position="10"/>
        <end position="62"/>
    </location>
</feature>
<proteinExistence type="predicted"/>
<dbReference type="EMBL" id="WEGJ01000033">
    <property type="protein sequence ID" value="MQY15428.1"/>
    <property type="molecule type" value="Genomic_DNA"/>
</dbReference>
<evidence type="ECO:0000256" key="2">
    <source>
        <dbReference type="ARBA" id="ARBA00022553"/>
    </source>
</evidence>
<dbReference type="AlphaFoldDB" id="A0A7K0CPM2"/>
<sequence length="84" mass="8758">MSVPGRQHLAELVSRATDHTVGVDELLASTEPLTALGVSSLSLLRLADALEAEFGIVIDLADRTLYTAGLDGLVTLVRDLGASV</sequence>
<evidence type="ECO:0000313" key="5">
    <source>
        <dbReference type="Proteomes" id="UP000466345"/>
    </source>
</evidence>
<dbReference type="InterPro" id="IPR036736">
    <property type="entry name" value="ACP-like_sf"/>
</dbReference>